<feature type="domain" description="ABC transmembrane type-1" evidence="8">
    <location>
        <begin position="96"/>
        <end position="276"/>
    </location>
</feature>
<feature type="transmembrane region" description="Helical" evidence="7">
    <location>
        <begin position="42"/>
        <end position="62"/>
    </location>
</feature>
<comment type="subcellular location">
    <subcellularLocation>
        <location evidence="1 7">Cell membrane</location>
        <topology evidence="1 7">Multi-pass membrane protein</topology>
    </subcellularLocation>
</comment>
<feature type="transmembrane region" description="Helical" evidence="7">
    <location>
        <begin position="100"/>
        <end position="124"/>
    </location>
</feature>
<keyword evidence="3" id="KW-1003">Cell membrane</keyword>
<dbReference type="CDD" id="cd06261">
    <property type="entry name" value="TM_PBP2"/>
    <property type="match status" value="1"/>
</dbReference>
<keyword evidence="4 7" id="KW-0812">Transmembrane</keyword>
<dbReference type="PANTHER" id="PTHR30151:SF38">
    <property type="entry name" value="ALIPHATIC SULFONATES TRANSPORT PERMEASE PROTEIN SSUC-RELATED"/>
    <property type="match status" value="1"/>
</dbReference>
<evidence type="ECO:0000256" key="7">
    <source>
        <dbReference type="RuleBase" id="RU363032"/>
    </source>
</evidence>
<evidence type="ECO:0000256" key="3">
    <source>
        <dbReference type="ARBA" id="ARBA00022475"/>
    </source>
</evidence>
<keyword evidence="10" id="KW-1185">Reference proteome</keyword>
<keyword evidence="2 7" id="KW-0813">Transport</keyword>
<accession>A0ABU1NST7</accession>
<evidence type="ECO:0000313" key="9">
    <source>
        <dbReference type="EMBL" id="MDR6550545.1"/>
    </source>
</evidence>
<gene>
    <name evidence="9" type="ORF">J2736_001732</name>
</gene>
<dbReference type="EMBL" id="JAVDSB010000002">
    <property type="protein sequence ID" value="MDR6550545.1"/>
    <property type="molecule type" value="Genomic_DNA"/>
</dbReference>
<name>A0ABU1NST7_9BACL</name>
<evidence type="ECO:0000256" key="2">
    <source>
        <dbReference type="ARBA" id="ARBA00022448"/>
    </source>
</evidence>
<feature type="transmembrane region" description="Helical" evidence="7">
    <location>
        <begin position="136"/>
        <end position="156"/>
    </location>
</feature>
<protein>
    <submittedName>
        <fullName evidence="9">Sulfonate transport system permease protein</fullName>
    </submittedName>
</protein>
<feature type="transmembrane region" description="Helical" evidence="7">
    <location>
        <begin position="162"/>
        <end position="185"/>
    </location>
</feature>
<dbReference type="Pfam" id="PF00528">
    <property type="entry name" value="BPD_transp_1"/>
    <property type="match status" value="1"/>
</dbReference>
<reference evidence="9 10" key="1">
    <citation type="submission" date="2023-07" db="EMBL/GenBank/DDBJ databases">
        <title>Sorghum-associated microbial communities from plants grown in Nebraska, USA.</title>
        <authorList>
            <person name="Schachtman D."/>
        </authorList>
    </citation>
    <scope>NUCLEOTIDE SEQUENCE [LARGE SCALE GENOMIC DNA]</scope>
    <source>
        <strain evidence="9 10">CC258</strain>
    </source>
</reference>
<comment type="similarity">
    <text evidence="7">Belongs to the binding-protein-dependent transport system permease family.</text>
</comment>
<evidence type="ECO:0000259" key="8">
    <source>
        <dbReference type="PROSITE" id="PS50928"/>
    </source>
</evidence>
<sequence>MSQAEVVTGVGKGLVQAKSPQDAQAPQQRQSTLKVVKKDPKWLLIVRGTILPLTVLIIWQIVGSLGIISKTLLPTPAEIAVAFYDLLITGELFKHLKISIWRAAVGFLVGGSLGLLFGLLVGLFRKFEQSVDPSVQMLRTIPHLAITPLFILWFGFGEFSKILLIAKGAFFPLYVQTFLGIRNVDSKLFDVARVLEFNRFKQITKLVLPAALPNILLGLRLSIGVAWLGLVVAEIMGSSEGVGYLIMDARQFSQTAVVFVGILIFAFVGKGSDSLVRILEKKLLKWRDSFNG</sequence>
<feature type="transmembrane region" description="Helical" evidence="7">
    <location>
        <begin position="206"/>
        <end position="232"/>
    </location>
</feature>
<keyword evidence="5 7" id="KW-1133">Transmembrane helix</keyword>
<dbReference type="Proteomes" id="UP001267290">
    <property type="component" value="Unassembled WGS sequence"/>
</dbReference>
<feature type="transmembrane region" description="Helical" evidence="7">
    <location>
        <begin position="252"/>
        <end position="269"/>
    </location>
</feature>
<evidence type="ECO:0000256" key="6">
    <source>
        <dbReference type="ARBA" id="ARBA00023136"/>
    </source>
</evidence>
<dbReference type="RefSeq" id="WP_310225445.1">
    <property type="nucleotide sequence ID" value="NZ_JAVDSB010000002.1"/>
</dbReference>
<proteinExistence type="inferred from homology"/>
<evidence type="ECO:0000313" key="10">
    <source>
        <dbReference type="Proteomes" id="UP001267290"/>
    </source>
</evidence>
<comment type="caution">
    <text evidence="9">The sequence shown here is derived from an EMBL/GenBank/DDBJ whole genome shotgun (WGS) entry which is preliminary data.</text>
</comment>
<dbReference type="InterPro" id="IPR000515">
    <property type="entry name" value="MetI-like"/>
</dbReference>
<dbReference type="PROSITE" id="PS50928">
    <property type="entry name" value="ABC_TM1"/>
    <property type="match status" value="1"/>
</dbReference>
<evidence type="ECO:0000256" key="5">
    <source>
        <dbReference type="ARBA" id="ARBA00022989"/>
    </source>
</evidence>
<keyword evidence="6 7" id="KW-0472">Membrane</keyword>
<dbReference type="InterPro" id="IPR035906">
    <property type="entry name" value="MetI-like_sf"/>
</dbReference>
<evidence type="ECO:0000256" key="4">
    <source>
        <dbReference type="ARBA" id="ARBA00022692"/>
    </source>
</evidence>
<organism evidence="9 10">
    <name type="scientific">Paenibacillus qinlingensis</name>
    <dbReference type="NCBI Taxonomy" id="1837343"/>
    <lineage>
        <taxon>Bacteria</taxon>
        <taxon>Bacillati</taxon>
        <taxon>Bacillota</taxon>
        <taxon>Bacilli</taxon>
        <taxon>Bacillales</taxon>
        <taxon>Paenibacillaceae</taxon>
        <taxon>Paenibacillus</taxon>
    </lineage>
</organism>
<dbReference type="PANTHER" id="PTHR30151">
    <property type="entry name" value="ALKANE SULFONATE ABC TRANSPORTER-RELATED, MEMBRANE SUBUNIT"/>
    <property type="match status" value="1"/>
</dbReference>
<evidence type="ECO:0000256" key="1">
    <source>
        <dbReference type="ARBA" id="ARBA00004651"/>
    </source>
</evidence>
<dbReference type="Gene3D" id="1.10.3720.10">
    <property type="entry name" value="MetI-like"/>
    <property type="match status" value="1"/>
</dbReference>
<dbReference type="SUPFAM" id="SSF161098">
    <property type="entry name" value="MetI-like"/>
    <property type="match status" value="1"/>
</dbReference>